<name>A0A6B7ZEP3_9CAUD</name>
<reference evidence="1 2" key="1">
    <citation type="submission" date="2019-11" db="EMBL/GenBank/DDBJ databases">
        <authorList>
            <person name="Lewis R."/>
            <person name="Clooney A.G."/>
            <person name="Stockdale S.R."/>
            <person name="Buttimer C."/>
            <person name="Draper L.A."/>
            <person name="Ross R.P."/>
            <person name="Hill C."/>
        </authorList>
    </citation>
    <scope>NUCLEOTIDE SEQUENCE [LARGE SCALE GENOMIC DNA]</scope>
</reference>
<protein>
    <submittedName>
        <fullName evidence="1">Putative virion structural protein</fullName>
    </submittedName>
</protein>
<proteinExistence type="predicted"/>
<keyword evidence="2" id="KW-1185">Reference proteome</keyword>
<gene>
    <name evidence="1" type="ORF">N1M2_94</name>
</gene>
<sequence>MLATQIQAFLKQAKSTADYANNAASTVTMTAVFITPEGQYTALGVERFMEYGDFVNNRSDVIQIRVRLQPGIYFNKIVPFRDDLTVQVFVDSESDRVLREFVGVPLVSTDVRAEGNNTAAVNIDGLNDTNLVPYEFQLMSRGFAKLKTIPVSNIYQMGTIGDVIATAMETYSAQAGLTGWDAYKGMQFHQPIDNTNRYDSIEIPNGTKLINVPVILQNDNDYGVYTKGLCCYYKQNYWWVVPLYNTELVETHPRPLDIIRVPENKIPDLDATFYRSNVAMTIIACGKATHTDNADIDKQNEGVGQRLVMGDAIAGDTGYHYNNGRAITTRADTVQEYKLSNRRDGDQWIPLNQAPTGNLCVPLTQNAINEGEIIEVEWRNGDVGYLEPGHPVRYQYMYSDSEMMVRRGVLLGYRTDYIPITSYAKPMLKRTTILKLFVKRRSEFKVD</sequence>
<evidence type="ECO:0000313" key="1">
    <source>
        <dbReference type="EMBL" id="QGH71957.1"/>
    </source>
</evidence>
<accession>A0A6B7ZEP3</accession>
<dbReference type="Proteomes" id="UP000464669">
    <property type="component" value="Segment"/>
</dbReference>
<organism evidence="1 2">
    <name type="scientific">Klebsiella phage N1M2</name>
    <dbReference type="NCBI Taxonomy" id="2664939"/>
    <lineage>
        <taxon>Viruses</taxon>
        <taxon>Duplodnaviria</taxon>
        <taxon>Heunggongvirae</taxon>
        <taxon>Uroviricota</taxon>
        <taxon>Caudoviricetes</taxon>
        <taxon>Chimalliviridae</taxon>
        <taxon>Nimduovirus</taxon>
        <taxon>Nimduovirus N1M2</taxon>
    </lineage>
</organism>
<evidence type="ECO:0000313" key="2">
    <source>
        <dbReference type="Proteomes" id="UP000464669"/>
    </source>
</evidence>
<dbReference type="EMBL" id="MN642089">
    <property type="protein sequence ID" value="QGH71957.1"/>
    <property type="molecule type" value="Genomic_DNA"/>
</dbReference>